<dbReference type="InterPro" id="IPR014284">
    <property type="entry name" value="RNA_pol_sigma-70_dom"/>
</dbReference>
<evidence type="ECO:0000313" key="5">
    <source>
        <dbReference type="Proteomes" id="UP000229523"/>
    </source>
</evidence>
<dbReference type="GO" id="GO:0003700">
    <property type="term" value="F:DNA-binding transcription factor activity"/>
    <property type="evidence" value="ECO:0007669"/>
    <property type="project" value="InterPro"/>
</dbReference>
<dbReference type="GO" id="GO:0003677">
    <property type="term" value="F:DNA binding"/>
    <property type="evidence" value="ECO:0007669"/>
    <property type="project" value="InterPro"/>
</dbReference>
<keyword evidence="1" id="KW-0805">Transcription regulation</keyword>
<dbReference type="AlphaFoldDB" id="A0A2G5NMC0"/>
<dbReference type="RefSeq" id="WP_099580582.1">
    <property type="nucleotide sequence ID" value="NZ_MJBI02000001.1"/>
</dbReference>
<dbReference type="NCBIfam" id="TIGR02937">
    <property type="entry name" value="sigma70-ECF"/>
    <property type="match status" value="1"/>
</dbReference>
<dbReference type="InterPro" id="IPR000792">
    <property type="entry name" value="Tscrpt_reg_LuxR_C"/>
</dbReference>
<dbReference type="InterPro" id="IPR036388">
    <property type="entry name" value="WH-like_DNA-bd_sf"/>
</dbReference>
<protein>
    <submittedName>
        <fullName evidence="4">Sigma-70 family RNA polymerase sigma factor</fullName>
    </submittedName>
</protein>
<dbReference type="SUPFAM" id="SSF88946">
    <property type="entry name" value="Sigma2 domain of RNA polymerase sigma factors"/>
    <property type="match status" value="1"/>
</dbReference>
<dbReference type="SUPFAM" id="SSF46894">
    <property type="entry name" value="C-terminal effector domain of the bipartite response regulators"/>
    <property type="match status" value="1"/>
</dbReference>
<dbReference type="Proteomes" id="UP000229523">
    <property type="component" value="Unassembled WGS sequence"/>
</dbReference>
<keyword evidence="5" id="KW-1185">Reference proteome</keyword>
<evidence type="ECO:0000256" key="2">
    <source>
        <dbReference type="ARBA" id="ARBA00023163"/>
    </source>
</evidence>
<feature type="domain" description="HTH luxR-type" evidence="3">
    <location>
        <begin position="110"/>
        <end position="150"/>
    </location>
</feature>
<dbReference type="InterPro" id="IPR013325">
    <property type="entry name" value="RNA_pol_sigma_r2"/>
</dbReference>
<dbReference type="Pfam" id="PF00196">
    <property type="entry name" value="GerE"/>
    <property type="match status" value="1"/>
</dbReference>
<organism evidence="4 5">
    <name type="scientific">Macrococcoides goetzii</name>
    <dbReference type="NCBI Taxonomy" id="1891097"/>
    <lineage>
        <taxon>Bacteria</taxon>
        <taxon>Bacillati</taxon>
        <taxon>Bacillota</taxon>
        <taxon>Bacilli</taxon>
        <taxon>Bacillales</taxon>
        <taxon>Staphylococcaceae</taxon>
        <taxon>Macrococcoides</taxon>
    </lineage>
</organism>
<evidence type="ECO:0000313" key="4">
    <source>
        <dbReference type="EMBL" id="RAI83088.1"/>
    </source>
</evidence>
<dbReference type="EMBL" id="MJBI02000001">
    <property type="protein sequence ID" value="RAI83088.1"/>
    <property type="molecule type" value="Genomic_DNA"/>
</dbReference>
<dbReference type="GO" id="GO:0006352">
    <property type="term" value="P:DNA-templated transcription initiation"/>
    <property type="evidence" value="ECO:0007669"/>
    <property type="project" value="InterPro"/>
</dbReference>
<keyword evidence="2" id="KW-0804">Transcription</keyword>
<dbReference type="PRINTS" id="PR00038">
    <property type="entry name" value="HTHLUXR"/>
</dbReference>
<comment type="caution">
    <text evidence="4">The sequence shown here is derived from an EMBL/GenBank/DDBJ whole genome shotgun (WGS) entry which is preliminary data.</text>
</comment>
<gene>
    <name evidence="4" type="ORF">BFS35_005195</name>
</gene>
<reference evidence="4 5" key="1">
    <citation type="journal article" date="2018" name="Front. Microbiol.">
        <title>Description and Comparative Genomics of Macrococcus caseolyticus subsp. hominis subsp. nov., Macrococcus goetzii sp. nov., Macrococcus epidermidis sp. nov., and Macrococcus bohemicus sp. nov., Novel Macrococci From Human Clinical Material With Virulence Potential and Suspected Uptake of Foreign DNA by Natural Transformation.</title>
        <authorList>
            <person name="Maslanova I."/>
            <person name="Wertheimer Z."/>
            <person name="Sedlacek I."/>
            <person name="Svec P."/>
            <person name="Indrakova A."/>
            <person name="Kovarovic V."/>
            <person name="Schumann P."/>
            <person name="Sproer C."/>
            <person name="Kralova S."/>
            <person name="Sedo O."/>
            <person name="Kristofova L."/>
            <person name="Vrbovska V."/>
            <person name="Fuzik T."/>
            <person name="Petras P."/>
            <person name="Zdrahal Z."/>
            <person name="Ruzickova V."/>
            <person name="Doskar J."/>
            <person name="Pantucek R."/>
        </authorList>
    </citation>
    <scope>NUCLEOTIDE SEQUENCE [LARGE SCALE GENOMIC DNA]</scope>
    <source>
        <strain evidence="4 5">CCM 4927</strain>
    </source>
</reference>
<evidence type="ECO:0000256" key="1">
    <source>
        <dbReference type="ARBA" id="ARBA00023015"/>
    </source>
</evidence>
<sequence>MFEETKDKYEKLIFHLIHKYQLTYDFDEFYQMALIKLWELDQSYDSNKTSNKDHYIYTKLKFFFIDEIRKLSKRNERFILMSDDIMNHSNHFYDSYDHLTLKEIKNYLNREEYQWLTLFLKGHSMKEIADDMKVSVSTIKKYKKNAQKKLTFFYHNH</sequence>
<name>A0A2G5NMC0_9STAP</name>
<dbReference type="InterPro" id="IPR016032">
    <property type="entry name" value="Sig_transdc_resp-reg_C-effctor"/>
</dbReference>
<accession>A0A2G5NMC0</accession>
<proteinExistence type="predicted"/>
<dbReference type="Gene3D" id="1.10.10.10">
    <property type="entry name" value="Winged helix-like DNA-binding domain superfamily/Winged helix DNA-binding domain"/>
    <property type="match status" value="1"/>
</dbReference>
<evidence type="ECO:0000259" key="3">
    <source>
        <dbReference type="Pfam" id="PF00196"/>
    </source>
</evidence>